<accession>A0ABX3GRA5</accession>
<sequence length="163" mass="19254">MKSIKDFYNERVAKVRWFENCGKEISEPYFEGNIKIVDSWTKAQKGINGKWDNLKLEIRNNLTGTLHERWRNEYREWNTITLEAKAVLQKGVLNELKSYVSANNINYRVYESVEWDLLCVLMEYAYSDLVAPGFYFKMFDVYEAGHLPCGWKGKWPEGSVLIY</sequence>
<proteinExistence type="predicted"/>
<dbReference type="EMBL" id="MPTB01000097">
    <property type="protein sequence ID" value="OMD35310.1"/>
    <property type="molecule type" value="Genomic_DNA"/>
</dbReference>
<gene>
    <name evidence="1" type="ORF">BSK56_33115</name>
</gene>
<evidence type="ECO:0000313" key="1">
    <source>
        <dbReference type="EMBL" id="OMD35310.1"/>
    </source>
</evidence>
<comment type="caution">
    <text evidence="1">The sequence shown here is derived from an EMBL/GenBank/DDBJ whole genome shotgun (WGS) entry which is preliminary data.</text>
</comment>
<organism evidence="1 2">
    <name type="scientific">Paenibacillus borealis</name>
    <dbReference type="NCBI Taxonomy" id="160799"/>
    <lineage>
        <taxon>Bacteria</taxon>
        <taxon>Bacillati</taxon>
        <taxon>Bacillota</taxon>
        <taxon>Bacilli</taxon>
        <taxon>Bacillales</taxon>
        <taxon>Paenibacillaceae</taxon>
        <taxon>Paenibacillus</taxon>
    </lineage>
</organism>
<dbReference type="RefSeq" id="WP_076114597.1">
    <property type="nucleotide sequence ID" value="NZ_MPTB01000097.1"/>
</dbReference>
<evidence type="ECO:0000313" key="2">
    <source>
        <dbReference type="Proteomes" id="UP000187412"/>
    </source>
</evidence>
<keyword evidence="2" id="KW-1185">Reference proteome</keyword>
<dbReference type="Proteomes" id="UP000187412">
    <property type="component" value="Unassembled WGS sequence"/>
</dbReference>
<reference evidence="1 2" key="1">
    <citation type="submission" date="2016-10" db="EMBL/GenBank/DDBJ databases">
        <title>Paenibacillus species isolates.</title>
        <authorList>
            <person name="Beno S.M."/>
        </authorList>
    </citation>
    <scope>NUCLEOTIDE SEQUENCE [LARGE SCALE GENOMIC DNA]</scope>
    <source>
        <strain evidence="1 2">FSL H7-0744</strain>
    </source>
</reference>
<name>A0ABX3GRA5_PAEBO</name>
<protein>
    <submittedName>
        <fullName evidence="1">Uncharacterized protein</fullName>
    </submittedName>
</protein>